<dbReference type="PANTHER" id="PTHR30518:SF2">
    <property type="entry name" value="ENDOLYTIC MUREIN TRANSGLYCOSYLASE"/>
    <property type="match status" value="1"/>
</dbReference>
<dbReference type="CDD" id="cd08010">
    <property type="entry name" value="MltG_like"/>
    <property type="match status" value="1"/>
</dbReference>
<feature type="transmembrane region" description="Helical" evidence="7">
    <location>
        <begin position="50"/>
        <end position="69"/>
    </location>
</feature>
<keyword evidence="2 7" id="KW-0812">Transmembrane</keyword>
<name>A0ABU1WI39_9BURK</name>
<dbReference type="EMBL" id="JAVDWU010000001">
    <property type="protein sequence ID" value="MDR7148931.1"/>
    <property type="molecule type" value="Genomic_DNA"/>
</dbReference>
<evidence type="ECO:0000256" key="3">
    <source>
        <dbReference type="ARBA" id="ARBA00022989"/>
    </source>
</evidence>
<keyword evidence="5 7" id="KW-0456">Lyase</keyword>
<comment type="catalytic activity">
    <reaction evidence="7">
        <text>a peptidoglycan chain = a peptidoglycan chain with N-acetyl-1,6-anhydromuramyl-[peptide] at the reducing end + a peptidoglycan chain with N-acetylglucosamine at the non-reducing end.</text>
        <dbReference type="EC" id="4.2.2.29"/>
    </reaction>
</comment>
<evidence type="ECO:0000256" key="1">
    <source>
        <dbReference type="ARBA" id="ARBA00022475"/>
    </source>
</evidence>
<dbReference type="NCBIfam" id="TIGR00247">
    <property type="entry name" value="endolytic transglycosylase MltG"/>
    <property type="match status" value="1"/>
</dbReference>
<dbReference type="HAMAP" id="MF_02065">
    <property type="entry name" value="MltG"/>
    <property type="match status" value="1"/>
</dbReference>
<comment type="caution">
    <text evidence="8">The sequence shown here is derived from an EMBL/GenBank/DDBJ whole genome shotgun (WGS) entry which is preliminary data.</text>
</comment>
<dbReference type="RefSeq" id="WP_310311940.1">
    <property type="nucleotide sequence ID" value="NZ_JAVDWU010000001.1"/>
</dbReference>
<evidence type="ECO:0000313" key="9">
    <source>
        <dbReference type="Proteomes" id="UP001265700"/>
    </source>
</evidence>
<comment type="similarity">
    <text evidence="7">Belongs to the transglycosylase MltG family.</text>
</comment>
<keyword evidence="3 7" id="KW-1133">Transmembrane helix</keyword>
<dbReference type="Gene3D" id="3.30.1490.480">
    <property type="entry name" value="Endolytic murein transglycosylase"/>
    <property type="match status" value="1"/>
</dbReference>
<keyword evidence="6 7" id="KW-0961">Cell wall biogenesis/degradation</keyword>
<keyword evidence="4 7" id="KW-0472">Membrane</keyword>
<sequence>MPAVGQAMIERGQVRPQPRARLSSPTHENYDLNTYAPAGIEPVISLFKRLISTALLLGVLGYALAIWWLQSPLAMEATVTDQAPLEVTIDAGSSARAVAESLSDAGVTLPPVVLYAWFRASGQSRNIKAGSYEFPPGTTPRTLLDKLVRGDQALRSVTLVEGWNVRQVLQAVRTSPDLSPDLEGLSHGEIMALIGYPGVHPEGRFFPDTYRVVKRAPASSILRAAARAMEQRLGDAWAQRLPNTPLRSPEEALILASIIEKETGQESDRALVGGVFSNRLRIGMRLQTDPTVIYGLGEAFDGNLRRVHLQTDTPYNTYTRAGLPPTPIAMPGQASLMAAVRPEATNAMYFVSRGDGSSQFSATLDEHNAAVRRYILQR</sequence>
<evidence type="ECO:0000256" key="2">
    <source>
        <dbReference type="ARBA" id="ARBA00022692"/>
    </source>
</evidence>
<dbReference type="Proteomes" id="UP001265700">
    <property type="component" value="Unassembled WGS sequence"/>
</dbReference>
<keyword evidence="7" id="KW-0997">Cell inner membrane</keyword>
<feature type="site" description="Important for catalytic activity" evidence="7">
    <location>
        <position position="262"/>
    </location>
</feature>
<evidence type="ECO:0000256" key="7">
    <source>
        <dbReference type="HAMAP-Rule" id="MF_02065"/>
    </source>
</evidence>
<organism evidence="8 9">
    <name type="scientific">Hydrogenophaga palleronii</name>
    <dbReference type="NCBI Taxonomy" id="65655"/>
    <lineage>
        <taxon>Bacteria</taxon>
        <taxon>Pseudomonadati</taxon>
        <taxon>Pseudomonadota</taxon>
        <taxon>Betaproteobacteria</taxon>
        <taxon>Burkholderiales</taxon>
        <taxon>Comamonadaceae</taxon>
        <taxon>Hydrogenophaga</taxon>
    </lineage>
</organism>
<comment type="subcellular location">
    <subcellularLocation>
        <location evidence="7">Cell inner membrane</location>
        <topology evidence="7">Single-pass membrane protein</topology>
    </subcellularLocation>
</comment>
<gene>
    <name evidence="7" type="primary">mltG</name>
    <name evidence="8" type="ORF">J2W49_000859</name>
</gene>
<reference evidence="8 9" key="1">
    <citation type="submission" date="2023-07" db="EMBL/GenBank/DDBJ databases">
        <title>Sorghum-associated microbial communities from plants grown in Nebraska, USA.</title>
        <authorList>
            <person name="Schachtman D."/>
        </authorList>
    </citation>
    <scope>NUCLEOTIDE SEQUENCE [LARGE SCALE GENOMIC DNA]</scope>
    <source>
        <strain evidence="8 9">4249</strain>
    </source>
</reference>
<proteinExistence type="inferred from homology"/>
<evidence type="ECO:0000256" key="6">
    <source>
        <dbReference type="ARBA" id="ARBA00023316"/>
    </source>
</evidence>
<keyword evidence="9" id="KW-1185">Reference proteome</keyword>
<evidence type="ECO:0000256" key="4">
    <source>
        <dbReference type="ARBA" id="ARBA00023136"/>
    </source>
</evidence>
<accession>A0ABU1WI39</accession>
<keyword evidence="1 7" id="KW-1003">Cell membrane</keyword>
<dbReference type="Pfam" id="PF02618">
    <property type="entry name" value="YceG"/>
    <property type="match status" value="1"/>
</dbReference>
<evidence type="ECO:0000313" key="8">
    <source>
        <dbReference type="EMBL" id="MDR7148931.1"/>
    </source>
</evidence>
<evidence type="ECO:0000256" key="5">
    <source>
        <dbReference type="ARBA" id="ARBA00023239"/>
    </source>
</evidence>
<dbReference type="PANTHER" id="PTHR30518">
    <property type="entry name" value="ENDOLYTIC MUREIN TRANSGLYCOSYLASE"/>
    <property type="match status" value="1"/>
</dbReference>
<dbReference type="Gene3D" id="3.30.160.60">
    <property type="entry name" value="Classic Zinc Finger"/>
    <property type="match status" value="1"/>
</dbReference>
<comment type="function">
    <text evidence="7">Functions as a peptidoglycan terminase that cleaves nascent peptidoglycan strands endolytically to terminate their elongation.</text>
</comment>
<dbReference type="InterPro" id="IPR003770">
    <property type="entry name" value="MLTG-like"/>
</dbReference>
<protein>
    <recommendedName>
        <fullName evidence="7">Endolytic murein transglycosylase</fullName>
        <ecNumber evidence="7">4.2.2.29</ecNumber>
    </recommendedName>
    <alternativeName>
        <fullName evidence="7">Peptidoglycan lytic transglycosylase</fullName>
    </alternativeName>
    <alternativeName>
        <fullName evidence="7">Peptidoglycan polymerization terminase</fullName>
    </alternativeName>
</protein>
<dbReference type="EC" id="4.2.2.29" evidence="7"/>